<gene>
    <name evidence="2" type="ORF">BRADI_3g14111v3</name>
</gene>
<evidence type="ECO:0000256" key="1">
    <source>
        <dbReference type="SAM" id="MobiDB-lite"/>
    </source>
</evidence>
<evidence type="ECO:0000313" key="4">
    <source>
        <dbReference type="Proteomes" id="UP000008810"/>
    </source>
</evidence>
<protein>
    <submittedName>
        <fullName evidence="2 3">Uncharacterized protein</fullName>
    </submittedName>
</protein>
<proteinExistence type="predicted"/>
<reference evidence="2" key="2">
    <citation type="submission" date="2017-06" db="EMBL/GenBank/DDBJ databases">
        <title>WGS assembly of Brachypodium distachyon.</title>
        <authorList>
            <consortium name="The International Brachypodium Initiative"/>
            <person name="Lucas S."/>
            <person name="Harmon-Smith M."/>
            <person name="Lail K."/>
            <person name="Tice H."/>
            <person name="Grimwood J."/>
            <person name="Bruce D."/>
            <person name="Barry K."/>
            <person name="Shu S."/>
            <person name="Lindquist E."/>
            <person name="Wang M."/>
            <person name="Pitluck S."/>
            <person name="Vogel J.P."/>
            <person name="Garvin D.F."/>
            <person name="Mockler T.C."/>
            <person name="Schmutz J."/>
            <person name="Rokhsar D."/>
            <person name="Bevan M.W."/>
        </authorList>
    </citation>
    <scope>NUCLEOTIDE SEQUENCE</scope>
    <source>
        <strain evidence="2">Bd21</strain>
    </source>
</reference>
<dbReference type="AlphaFoldDB" id="A0A2K2CX00"/>
<feature type="region of interest" description="Disordered" evidence="1">
    <location>
        <begin position="1"/>
        <end position="30"/>
    </location>
</feature>
<evidence type="ECO:0000313" key="2">
    <source>
        <dbReference type="EMBL" id="PNT66562.1"/>
    </source>
</evidence>
<dbReference type="Proteomes" id="UP000008810">
    <property type="component" value="Chromosome 3"/>
</dbReference>
<reference evidence="2 3" key="1">
    <citation type="journal article" date="2010" name="Nature">
        <title>Genome sequencing and analysis of the model grass Brachypodium distachyon.</title>
        <authorList>
            <consortium name="International Brachypodium Initiative"/>
        </authorList>
    </citation>
    <scope>NUCLEOTIDE SEQUENCE [LARGE SCALE GENOMIC DNA]</scope>
    <source>
        <strain evidence="2 3">Bd21</strain>
    </source>
</reference>
<dbReference type="InParanoid" id="A0A2K2CX00"/>
<name>A0A2K2CX00_BRADI</name>
<dbReference type="Gramene" id="PNT66562">
    <property type="protein sequence ID" value="PNT66562"/>
    <property type="gene ID" value="BRADI_3g14111v3"/>
</dbReference>
<dbReference type="EMBL" id="CM000882">
    <property type="protein sequence ID" value="PNT66562.1"/>
    <property type="molecule type" value="Genomic_DNA"/>
</dbReference>
<reference evidence="3" key="3">
    <citation type="submission" date="2018-08" db="UniProtKB">
        <authorList>
            <consortium name="EnsemblPlants"/>
        </authorList>
    </citation>
    <scope>IDENTIFICATION</scope>
    <source>
        <strain evidence="3">cv. Bd21</strain>
    </source>
</reference>
<sequence length="88" mass="9429">MVQRISRQEGDGEGREAAAKGRKKRAQTPAMAAIKRKVLRRRCSGLPGRPSSSFKRSYYLAGAGDDDDDASSAVFLYLACIACAPPPA</sequence>
<accession>A0A2K2CX00</accession>
<keyword evidence="4" id="KW-1185">Reference proteome</keyword>
<evidence type="ECO:0000313" key="3">
    <source>
        <dbReference type="EnsemblPlants" id="PNT66562"/>
    </source>
</evidence>
<dbReference type="EnsemblPlants" id="PNT66562">
    <property type="protein sequence ID" value="PNT66562"/>
    <property type="gene ID" value="BRADI_3g14111v3"/>
</dbReference>
<organism evidence="2">
    <name type="scientific">Brachypodium distachyon</name>
    <name type="common">Purple false brome</name>
    <name type="synonym">Trachynia distachya</name>
    <dbReference type="NCBI Taxonomy" id="15368"/>
    <lineage>
        <taxon>Eukaryota</taxon>
        <taxon>Viridiplantae</taxon>
        <taxon>Streptophyta</taxon>
        <taxon>Embryophyta</taxon>
        <taxon>Tracheophyta</taxon>
        <taxon>Spermatophyta</taxon>
        <taxon>Magnoliopsida</taxon>
        <taxon>Liliopsida</taxon>
        <taxon>Poales</taxon>
        <taxon>Poaceae</taxon>
        <taxon>BOP clade</taxon>
        <taxon>Pooideae</taxon>
        <taxon>Stipodae</taxon>
        <taxon>Brachypodieae</taxon>
        <taxon>Brachypodium</taxon>
    </lineage>
</organism>
<feature type="compositionally biased region" description="Basic and acidic residues" evidence="1">
    <location>
        <begin position="1"/>
        <end position="19"/>
    </location>
</feature>